<dbReference type="CDD" id="cd06558">
    <property type="entry name" value="crotonase-like"/>
    <property type="match status" value="1"/>
</dbReference>
<evidence type="ECO:0000256" key="6">
    <source>
        <dbReference type="ARBA" id="ARBA00022963"/>
    </source>
</evidence>
<dbReference type="FunFam" id="3.40.50.720:FF:000009">
    <property type="entry name" value="Fatty oxidation complex, alpha subunit"/>
    <property type="match status" value="1"/>
</dbReference>
<dbReference type="Gene3D" id="3.90.226.10">
    <property type="entry name" value="2-enoyl-CoA Hydratase, Chain A, domain 1"/>
    <property type="match status" value="1"/>
</dbReference>
<comment type="similarity">
    <text evidence="13">Belongs to the enoyl-CoA hydratase/isomerase family.</text>
</comment>
<comment type="catalytic activity">
    <reaction evidence="12">
        <text>a (3S)-3-hydroxyacyl-CoA + NAD(+) = a 3-oxoacyl-CoA + NADH + H(+)</text>
        <dbReference type="Rhea" id="RHEA:22432"/>
        <dbReference type="ChEBI" id="CHEBI:15378"/>
        <dbReference type="ChEBI" id="CHEBI:57318"/>
        <dbReference type="ChEBI" id="CHEBI:57540"/>
        <dbReference type="ChEBI" id="CHEBI:57945"/>
        <dbReference type="ChEBI" id="CHEBI:90726"/>
        <dbReference type="EC" id="1.1.1.35"/>
    </reaction>
</comment>
<evidence type="ECO:0000256" key="1">
    <source>
        <dbReference type="ARBA" id="ARBA00005005"/>
    </source>
</evidence>
<dbReference type="PROSITE" id="PS00166">
    <property type="entry name" value="ENOYL_COA_HYDRATASE"/>
    <property type="match status" value="1"/>
</dbReference>
<proteinExistence type="inferred from homology"/>
<gene>
    <name evidence="16" type="ORF">DKG75_18655</name>
</gene>
<accession>A0A317DWC1</accession>
<feature type="domain" description="3-hydroxyacyl-CoA dehydrogenase C-terminal" evidence="14">
    <location>
        <begin position="499"/>
        <end position="596"/>
    </location>
</feature>
<dbReference type="SUPFAM" id="SSF52096">
    <property type="entry name" value="ClpP/crotonase"/>
    <property type="match status" value="1"/>
</dbReference>
<reference evidence="17" key="1">
    <citation type="submission" date="2018-05" db="EMBL/GenBank/DDBJ databases">
        <title>Zavarzinia sp. HR-AS.</title>
        <authorList>
            <person name="Lee Y."/>
            <person name="Jeon C.O."/>
        </authorList>
    </citation>
    <scope>NUCLEOTIDE SEQUENCE [LARGE SCALE GENOMIC DNA]</scope>
    <source>
        <strain evidence="17">DSM 1231</strain>
    </source>
</reference>
<dbReference type="GO" id="GO:0070403">
    <property type="term" value="F:NAD+ binding"/>
    <property type="evidence" value="ECO:0007669"/>
    <property type="project" value="InterPro"/>
</dbReference>
<protein>
    <recommendedName>
        <fullName evidence="4">enoyl-CoA hydratase</fullName>
        <ecNumber evidence="4">4.2.1.17</ecNumber>
    </recommendedName>
</protein>
<dbReference type="GO" id="GO:0004300">
    <property type="term" value="F:enoyl-CoA hydratase activity"/>
    <property type="evidence" value="ECO:0007669"/>
    <property type="project" value="UniProtKB-EC"/>
</dbReference>
<dbReference type="EMBL" id="QGLF01000005">
    <property type="protein sequence ID" value="PWR18989.1"/>
    <property type="molecule type" value="Genomic_DNA"/>
</dbReference>
<dbReference type="PANTHER" id="PTHR43612">
    <property type="entry name" value="TRIFUNCTIONAL ENZYME SUBUNIT ALPHA"/>
    <property type="match status" value="1"/>
</dbReference>
<dbReference type="InterPro" id="IPR001753">
    <property type="entry name" value="Enoyl-CoA_hydra/iso"/>
</dbReference>
<evidence type="ECO:0000256" key="7">
    <source>
        <dbReference type="ARBA" id="ARBA00023002"/>
    </source>
</evidence>
<keyword evidence="9" id="KW-0443">Lipid metabolism</keyword>
<dbReference type="InterPro" id="IPR018376">
    <property type="entry name" value="Enoyl-CoA_hyd/isom_CS"/>
</dbReference>
<keyword evidence="7" id="KW-0560">Oxidoreductase</keyword>
<dbReference type="RefSeq" id="WP_109922675.1">
    <property type="nucleotide sequence ID" value="NZ_QGLF01000005.1"/>
</dbReference>
<evidence type="ECO:0000256" key="10">
    <source>
        <dbReference type="ARBA" id="ARBA00023239"/>
    </source>
</evidence>
<dbReference type="InterPro" id="IPR008927">
    <property type="entry name" value="6-PGluconate_DH-like_C_sf"/>
</dbReference>
<keyword evidence="6" id="KW-0442">Lipid degradation</keyword>
<evidence type="ECO:0000256" key="3">
    <source>
        <dbReference type="ARBA" id="ARBA00008750"/>
    </source>
</evidence>
<evidence type="ECO:0000256" key="8">
    <source>
        <dbReference type="ARBA" id="ARBA00023027"/>
    </source>
</evidence>
<evidence type="ECO:0000256" key="9">
    <source>
        <dbReference type="ARBA" id="ARBA00023098"/>
    </source>
</evidence>
<keyword evidence="10" id="KW-0456">Lyase</keyword>
<dbReference type="Proteomes" id="UP000246077">
    <property type="component" value="Unassembled WGS sequence"/>
</dbReference>
<comment type="pathway">
    <text evidence="1">Lipid metabolism; fatty acid beta-oxidation.</text>
</comment>
<dbReference type="Gene3D" id="3.40.50.720">
    <property type="entry name" value="NAD(P)-binding Rossmann-like Domain"/>
    <property type="match status" value="1"/>
</dbReference>
<dbReference type="SUPFAM" id="SSF48179">
    <property type="entry name" value="6-phosphogluconate dehydrogenase C-terminal domain-like"/>
    <property type="match status" value="2"/>
</dbReference>
<dbReference type="InterPro" id="IPR006176">
    <property type="entry name" value="3-OHacyl-CoA_DH_NAD-bd"/>
</dbReference>
<evidence type="ECO:0000259" key="14">
    <source>
        <dbReference type="Pfam" id="PF00725"/>
    </source>
</evidence>
<dbReference type="Gene3D" id="1.10.1040.50">
    <property type="match status" value="1"/>
</dbReference>
<evidence type="ECO:0000256" key="12">
    <source>
        <dbReference type="ARBA" id="ARBA00049556"/>
    </source>
</evidence>
<comment type="similarity">
    <text evidence="2">In the central section; belongs to the 3-hydroxyacyl-CoA dehydrogenase family.</text>
</comment>
<dbReference type="Pfam" id="PF02737">
    <property type="entry name" value="3HCDH_N"/>
    <property type="match status" value="1"/>
</dbReference>
<dbReference type="AlphaFoldDB" id="A0A317DWC1"/>
<name>A0A317DWC1_9PROT</name>
<evidence type="ECO:0000313" key="17">
    <source>
        <dbReference type="Proteomes" id="UP000246077"/>
    </source>
</evidence>
<evidence type="ECO:0000256" key="4">
    <source>
        <dbReference type="ARBA" id="ARBA00012076"/>
    </source>
</evidence>
<evidence type="ECO:0000256" key="2">
    <source>
        <dbReference type="ARBA" id="ARBA00007005"/>
    </source>
</evidence>
<dbReference type="Pfam" id="PF00725">
    <property type="entry name" value="3HCDH"/>
    <property type="match status" value="1"/>
</dbReference>
<evidence type="ECO:0000259" key="15">
    <source>
        <dbReference type="Pfam" id="PF02737"/>
    </source>
</evidence>
<dbReference type="InterPro" id="IPR006108">
    <property type="entry name" value="3HC_DH_C"/>
</dbReference>
<dbReference type="PANTHER" id="PTHR43612:SF3">
    <property type="entry name" value="TRIFUNCTIONAL ENZYME SUBUNIT ALPHA, MITOCHONDRIAL"/>
    <property type="match status" value="1"/>
</dbReference>
<dbReference type="UniPathway" id="UPA00659"/>
<dbReference type="OrthoDB" id="9803287at2"/>
<dbReference type="SUPFAM" id="SSF51735">
    <property type="entry name" value="NAD(P)-binding Rossmann-fold domains"/>
    <property type="match status" value="1"/>
</dbReference>
<dbReference type="InterPro" id="IPR029045">
    <property type="entry name" value="ClpP/crotonase-like_dom_sf"/>
</dbReference>
<comment type="caution">
    <text evidence="16">The sequence shown here is derived from an EMBL/GenBank/DDBJ whole genome shotgun (WGS) entry which is preliminary data.</text>
</comment>
<keyword evidence="8" id="KW-0520">NAD</keyword>
<dbReference type="GO" id="GO:0006635">
    <property type="term" value="P:fatty acid beta-oxidation"/>
    <property type="evidence" value="ECO:0007669"/>
    <property type="project" value="UniProtKB-UniPathway"/>
</dbReference>
<keyword evidence="5" id="KW-0276">Fatty acid metabolism</keyword>
<evidence type="ECO:0000313" key="16">
    <source>
        <dbReference type="EMBL" id="PWR18989.1"/>
    </source>
</evidence>
<dbReference type="EC" id="4.2.1.17" evidence="4"/>
<sequence>MSNNINYNVDADGIATITWDMAGRSMNVLNEASIRDFAEATEKAIADPAVKGVIVTSAKDAFLAGADLDMLVKTAFGPKDAKALTENSGTLQRIFRKYETSGKPFVAAINGTALGGGLEITLACHYRIAADNPKTKLGLPEVKVGLLPGAGGTQRLPRIVGIAKALPLLLQGKELDPKKALSEGIVNEVVPADQLLARAKDYLLGSPRNVQPWDEKGFKIPGGAVYSPGGAQTFMGGIAMSHKESFGNYPAIKAILSCAYEGLQVPFDAGLRIETRYFVSLLLDPTAGNMIRTLFISMQELNKGVRRPKNEPATEVKKLGILGAGMMGAGIAYVSAAAGIECVLLDQTIEAADKGKAYSTNLLDKAISRGKSTPEKKEKHLALITTTTDHADLAGCDLVIEAVFENRDVKAEATRKSEAVIPETAIYASNTSTLPITGLAEASKRPESFIGIHFFSPVDKMMLVEIIMGKQTNQRALAVAMDYVKKIRKTPIVVNDSRGFYTSRCFGTYVNEGIEMLAEGIAPAIIDNVGRATGMPRGPLEMNDDVALDLGHKVRTQTKVDLGDAYEATPADDIVETLVVKLGRYGRKNAKGFYEYPADGKKYLWDGLAELAPVKIAEASRDQITEIRTRLLVRQAVEAARCFEEQVVTDVRDADVGSILAWGFAPWTGGPLSYIDRLGLAEFVKLADSYAQKYGKRYTPPQLLRDMAAKGETFYQTAKLAAAAE</sequence>
<comment type="similarity">
    <text evidence="3">In the N-terminal section; belongs to the enoyl-CoA hydratase/isomerase family.</text>
</comment>
<dbReference type="GO" id="GO:0016509">
    <property type="term" value="F:long-chain (3S)-3-hydroxyacyl-CoA dehydrogenase (NAD+) activity"/>
    <property type="evidence" value="ECO:0007669"/>
    <property type="project" value="TreeGrafter"/>
</dbReference>
<evidence type="ECO:0000256" key="11">
    <source>
        <dbReference type="ARBA" id="ARBA00023268"/>
    </source>
</evidence>
<keyword evidence="11" id="KW-0511">Multifunctional enzyme</keyword>
<dbReference type="InterPro" id="IPR050136">
    <property type="entry name" value="FA_oxidation_alpha_subunit"/>
</dbReference>
<organism evidence="16 17">
    <name type="scientific">Zavarzinia compransoris</name>
    <dbReference type="NCBI Taxonomy" id="1264899"/>
    <lineage>
        <taxon>Bacteria</taxon>
        <taxon>Pseudomonadati</taxon>
        <taxon>Pseudomonadota</taxon>
        <taxon>Alphaproteobacteria</taxon>
        <taxon>Rhodospirillales</taxon>
        <taxon>Zavarziniaceae</taxon>
        <taxon>Zavarzinia</taxon>
    </lineage>
</organism>
<evidence type="ECO:0000256" key="13">
    <source>
        <dbReference type="RuleBase" id="RU003707"/>
    </source>
</evidence>
<keyword evidence="17" id="KW-1185">Reference proteome</keyword>
<dbReference type="InterPro" id="IPR036291">
    <property type="entry name" value="NAD(P)-bd_dom_sf"/>
</dbReference>
<feature type="domain" description="3-hydroxyacyl-CoA dehydrogenase NAD binding" evidence="15">
    <location>
        <begin position="318"/>
        <end position="496"/>
    </location>
</feature>
<dbReference type="Pfam" id="PF00378">
    <property type="entry name" value="ECH_1"/>
    <property type="match status" value="1"/>
</dbReference>
<evidence type="ECO:0000256" key="5">
    <source>
        <dbReference type="ARBA" id="ARBA00022832"/>
    </source>
</evidence>